<reference evidence="2 3" key="1">
    <citation type="submission" date="2019-06" db="EMBL/GenBank/DDBJ databases">
        <title>Genome sequence of Litorilinea aerophila BAA-2444.</title>
        <authorList>
            <person name="Maclea K.S."/>
            <person name="Maurais E.G."/>
            <person name="Iannazzi L.C."/>
        </authorList>
    </citation>
    <scope>NUCLEOTIDE SEQUENCE [LARGE SCALE GENOMIC DNA]</scope>
    <source>
        <strain evidence="2 3">ATCC BAA-2444</strain>
    </source>
</reference>
<accession>A0A540V9R4</accession>
<dbReference type="EMBL" id="VIGC01000040">
    <property type="protein sequence ID" value="TQE93445.1"/>
    <property type="molecule type" value="Genomic_DNA"/>
</dbReference>
<evidence type="ECO:0000313" key="2">
    <source>
        <dbReference type="EMBL" id="TQE93445.1"/>
    </source>
</evidence>
<feature type="region of interest" description="Disordered" evidence="1">
    <location>
        <begin position="86"/>
        <end position="106"/>
    </location>
</feature>
<feature type="compositionally biased region" description="Acidic residues" evidence="1">
    <location>
        <begin position="92"/>
        <end position="106"/>
    </location>
</feature>
<dbReference type="Proteomes" id="UP000317371">
    <property type="component" value="Unassembled WGS sequence"/>
</dbReference>
<protein>
    <submittedName>
        <fullName evidence="2">Uncharacterized protein</fullName>
    </submittedName>
</protein>
<evidence type="ECO:0000313" key="3">
    <source>
        <dbReference type="Proteomes" id="UP000317371"/>
    </source>
</evidence>
<dbReference type="RefSeq" id="WP_141612226.1">
    <property type="nucleotide sequence ID" value="NZ_VIGC02000040.1"/>
</dbReference>
<keyword evidence="3" id="KW-1185">Reference proteome</keyword>
<gene>
    <name evidence="2" type="ORF">FKZ61_21495</name>
</gene>
<name>A0A540V9R4_9CHLR</name>
<dbReference type="AlphaFoldDB" id="A0A540V9R4"/>
<evidence type="ECO:0000256" key="1">
    <source>
        <dbReference type="SAM" id="MobiDB-lite"/>
    </source>
</evidence>
<organism evidence="2 3">
    <name type="scientific">Litorilinea aerophila</name>
    <dbReference type="NCBI Taxonomy" id="1204385"/>
    <lineage>
        <taxon>Bacteria</taxon>
        <taxon>Bacillati</taxon>
        <taxon>Chloroflexota</taxon>
        <taxon>Caldilineae</taxon>
        <taxon>Caldilineales</taxon>
        <taxon>Caldilineaceae</taxon>
        <taxon>Litorilinea</taxon>
    </lineage>
</organism>
<proteinExistence type="predicted"/>
<sequence>MPMKHYMPRRGWPNYLLEVVEQAQPGDTIVVHTTAQQEAIQNLLRNRNIDHIQVQLDSRFHAWVVGDLSNPQEVAERLFRRIRELAGKNVKDEDESPEEGDGSPHS</sequence>
<dbReference type="InParanoid" id="A0A540V9R4"/>
<comment type="caution">
    <text evidence="2">The sequence shown here is derived from an EMBL/GenBank/DDBJ whole genome shotgun (WGS) entry which is preliminary data.</text>
</comment>